<dbReference type="PANTHER" id="PTHR10622">
    <property type="entry name" value="HET DOMAIN-CONTAINING PROTEIN"/>
    <property type="match status" value="1"/>
</dbReference>
<accession>A0A9W8W5Q2</accession>
<dbReference type="Proteomes" id="UP001140502">
    <property type="component" value="Unassembled WGS sequence"/>
</dbReference>
<dbReference type="EMBL" id="JAPEUR010000278">
    <property type="protein sequence ID" value="KAJ4312813.1"/>
    <property type="molecule type" value="Genomic_DNA"/>
</dbReference>
<dbReference type="AlphaFoldDB" id="A0A9W8W5Q2"/>
<protein>
    <recommendedName>
        <fullName evidence="5">HET-domain-containing protein</fullName>
    </recommendedName>
</protein>
<evidence type="ECO:0000259" key="2">
    <source>
        <dbReference type="Pfam" id="PF26640"/>
    </source>
</evidence>
<evidence type="ECO:0000313" key="3">
    <source>
        <dbReference type="EMBL" id="KAJ4312813.1"/>
    </source>
</evidence>
<dbReference type="Pfam" id="PF06985">
    <property type="entry name" value="HET"/>
    <property type="match status" value="1"/>
</dbReference>
<sequence length="293" mass="33552">MRLLDTSSYTLTEFAGEDIPPYAILSHTWGEGEVLFHDIQNGTAQSKQGFGKLVGCCQKAFEDGFKWVWIDTCCIDKTSSAELSEAINSMYQWHKDSIICYAYLEDVTDVLRTPGAGSNHFTESRWFTRGWTLQELIAPRTVEFYTSNWLEIGTKRSFIVQIEIITGIPARILHGEEVSTCNVAQRMSWASERQTTRREDMAYCLMGLFQINMPLLYGEGDEAFVRLQEQILKQEEDYSIFAWTLQENRPQDLTGCLASSPYQTKHVADVDATRPVKRILRQPDVPGYEKQEL</sequence>
<dbReference type="Pfam" id="PF26640">
    <property type="entry name" value="DUF8212"/>
    <property type="match status" value="1"/>
</dbReference>
<gene>
    <name evidence="3" type="ORF">N0V84_009751</name>
</gene>
<feature type="domain" description="Heterokaryon incompatibility" evidence="1">
    <location>
        <begin position="22"/>
        <end position="106"/>
    </location>
</feature>
<evidence type="ECO:0008006" key="5">
    <source>
        <dbReference type="Google" id="ProtNLM"/>
    </source>
</evidence>
<feature type="domain" description="DUF8212" evidence="2">
    <location>
        <begin position="223"/>
        <end position="252"/>
    </location>
</feature>
<comment type="caution">
    <text evidence="3">The sequence shown here is derived from an EMBL/GenBank/DDBJ whole genome shotgun (WGS) entry which is preliminary data.</text>
</comment>
<evidence type="ECO:0000313" key="4">
    <source>
        <dbReference type="Proteomes" id="UP001140502"/>
    </source>
</evidence>
<dbReference type="InterPro" id="IPR058525">
    <property type="entry name" value="DUF8212"/>
</dbReference>
<organism evidence="3 4">
    <name type="scientific">Fusarium piperis</name>
    <dbReference type="NCBI Taxonomy" id="1435070"/>
    <lineage>
        <taxon>Eukaryota</taxon>
        <taxon>Fungi</taxon>
        <taxon>Dikarya</taxon>
        <taxon>Ascomycota</taxon>
        <taxon>Pezizomycotina</taxon>
        <taxon>Sordariomycetes</taxon>
        <taxon>Hypocreomycetidae</taxon>
        <taxon>Hypocreales</taxon>
        <taxon>Nectriaceae</taxon>
        <taxon>Fusarium</taxon>
        <taxon>Fusarium solani species complex</taxon>
    </lineage>
</organism>
<proteinExistence type="predicted"/>
<evidence type="ECO:0000259" key="1">
    <source>
        <dbReference type="Pfam" id="PF06985"/>
    </source>
</evidence>
<dbReference type="PANTHER" id="PTHR10622:SF10">
    <property type="entry name" value="HET DOMAIN-CONTAINING PROTEIN"/>
    <property type="match status" value="1"/>
</dbReference>
<dbReference type="InterPro" id="IPR010730">
    <property type="entry name" value="HET"/>
</dbReference>
<keyword evidence="4" id="KW-1185">Reference proteome</keyword>
<name>A0A9W8W5Q2_9HYPO</name>
<reference evidence="3" key="1">
    <citation type="submission" date="2022-10" db="EMBL/GenBank/DDBJ databases">
        <title>Tapping the CABI collections for fungal endophytes: first genome assemblies for Collariella, Neodidymelliopsis, Ascochyta clinopodiicola, Didymella pomorum, Didymosphaeria variabile, Neocosmospora piperis and Neocucurbitaria cava.</title>
        <authorList>
            <person name="Hill R."/>
        </authorList>
    </citation>
    <scope>NUCLEOTIDE SEQUENCE</scope>
    <source>
        <strain evidence="3">IMI 366586</strain>
    </source>
</reference>
<dbReference type="OrthoDB" id="674604at2759"/>